<dbReference type="GO" id="GO:0005874">
    <property type="term" value="C:microtubule"/>
    <property type="evidence" value="ECO:0007669"/>
    <property type="project" value="InterPro"/>
</dbReference>
<keyword evidence="4" id="KW-0963">Cytoplasm</keyword>
<evidence type="ECO:0000256" key="6">
    <source>
        <dbReference type="ARBA" id="ARBA00023242"/>
    </source>
</evidence>
<evidence type="ECO:0000256" key="4">
    <source>
        <dbReference type="ARBA" id="ARBA00022490"/>
    </source>
</evidence>
<dbReference type="AlphaFoldDB" id="A0A8D3E8Z3"/>
<evidence type="ECO:0000313" key="11">
    <source>
        <dbReference type="Ensembl" id="ENSSMAP00000068252.1"/>
    </source>
</evidence>
<evidence type="ECO:0000259" key="9">
    <source>
        <dbReference type="Pfam" id="PF06886"/>
    </source>
</evidence>
<accession>A0A8D3E8Z3</accession>
<evidence type="ECO:0000256" key="3">
    <source>
        <dbReference type="ARBA" id="ARBA00005885"/>
    </source>
</evidence>
<feature type="region of interest" description="Disordered" evidence="8">
    <location>
        <begin position="162"/>
        <end position="261"/>
    </location>
</feature>
<feature type="coiled-coil region" evidence="7">
    <location>
        <begin position="535"/>
        <end position="562"/>
    </location>
</feature>
<evidence type="ECO:0000256" key="1">
    <source>
        <dbReference type="ARBA" id="ARBA00004123"/>
    </source>
</evidence>
<keyword evidence="5" id="KW-0206">Cytoskeleton</keyword>
<evidence type="ECO:0000313" key="12">
    <source>
        <dbReference type="Proteomes" id="UP000694558"/>
    </source>
</evidence>
<dbReference type="PANTHER" id="PTHR14326:SF44">
    <property type="entry name" value="TARGETING PROTEIN FOR XKLP2"/>
    <property type="match status" value="1"/>
</dbReference>
<reference evidence="11" key="1">
    <citation type="submission" date="2023-05" db="EMBL/GenBank/DDBJ databases">
        <title>High-quality long-read genome of Scophthalmus maximus.</title>
        <authorList>
            <person name="Lien S."/>
            <person name="Martinez P."/>
        </authorList>
    </citation>
    <scope>NUCLEOTIDE SEQUENCE [LARGE SCALE GENOMIC DNA]</scope>
</reference>
<evidence type="ECO:0008006" key="13">
    <source>
        <dbReference type="Google" id="ProtNLM"/>
    </source>
</evidence>
<dbReference type="Pfam" id="PF12214">
    <property type="entry name" value="TPX2_importin"/>
    <property type="match status" value="1"/>
</dbReference>
<dbReference type="InterPro" id="IPR027329">
    <property type="entry name" value="TPX2_C"/>
</dbReference>
<keyword evidence="6" id="KW-0539">Nucleus</keyword>
<evidence type="ECO:0000256" key="5">
    <source>
        <dbReference type="ARBA" id="ARBA00023212"/>
    </source>
</evidence>
<feature type="compositionally biased region" description="Basic and acidic residues" evidence="8">
    <location>
        <begin position="318"/>
        <end position="328"/>
    </location>
</feature>
<reference evidence="11" key="2">
    <citation type="submission" date="2025-08" db="UniProtKB">
        <authorList>
            <consortium name="Ensembl"/>
        </authorList>
    </citation>
    <scope>IDENTIFICATION</scope>
</reference>
<feature type="region of interest" description="Disordered" evidence="8">
    <location>
        <begin position="98"/>
        <end position="125"/>
    </location>
</feature>
<feature type="domain" description="TPX2 central" evidence="10">
    <location>
        <begin position="233"/>
        <end position="362"/>
    </location>
</feature>
<comment type="subcellular location">
    <subcellularLocation>
        <location evidence="2">Cytoplasm</location>
        <location evidence="2">Cytoskeleton</location>
        <location evidence="2">Spindle</location>
    </subcellularLocation>
    <subcellularLocation>
        <location evidence="1">Nucleus</location>
    </subcellularLocation>
</comment>
<proteinExistence type="inferred from homology"/>
<dbReference type="GO" id="GO:0005634">
    <property type="term" value="C:nucleus"/>
    <property type="evidence" value="ECO:0007669"/>
    <property type="project" value="UniProtKB-SubCell"/>
</dbReference>
<feature type="domain" description="TPX2 C-terminal" evidence="9">
    <location>
        <begin position="521"/>
        <end position="592"/>
    </location>
</feature>
<evidence type="ECO:0000256" key="2">
    <source>
        <dbReference type="ARBA" id="ARBA00004186"/>
    </source>
</evidence>
<comment type="similarity">
    <text evidence="3">Belongs to the TPX2 family.</text>
</comment>
<dbReference type="GO" id="GO:0060236">
    <property type="term" value="P:regulation of mitotic spindle organization"/>
    <property type="evidence" value="ECO:0007669"/>
    <property type="project" value="InterPro"/>
</dbReference>
<protein>
    <recommendedName>
        <fullName evidence="13">Targeting protein for Xklp2</fullName>
    </recommendedName>
</protein>
<dbReference type="Pfam" id="PF06886">
    <property type="entry name" value="TPX2"/>
    <property type="match status" value="2"/>
</dbReference>
<gene>
    <name evidence="11" type="primary">LOC118317297</name>
</gene>
<dbReference type="InterPro" id="IPR027330">
    <property type="entry name" value="TPX2_central_dom"/>
</dbReference>
<dbReference type="Proteomes" id="UP000694558">
    <property type="component" value="Chromosome 11"/>
</dbReference>
<keyword evidence="7" id="KW-0175">Coiled coil</keyword>
<dbReference type="PANTHER" id="PTHR14326">
    <property type="entry name" value="TARGETING PROTEIN FOR XKLP2"/>
    <property type="match status" value="1"/>
</dbReference>
<feature type="region of interest" description="Disordered" evidence="8">
    <location>
        <begin position="311"/>
        <end position="333"/>
    </location>
</feature>
<dbReference type="GeneTree" id="ENSGT00390000009842"/>
<sequence length="608" mass="69784">MADSDSGGADGRYEFDAPSHVVDLKELEVTEGDDTWFDQQGRGADGHLVTPLRPDWPFMRSDAPNLPRAIVTPQVKTDVDTGYSEEQELERIRNLQKEVAQHRKKNEASYKAALAGNPPPKKAALSTTVPKEFHFNTDTRVKATASSSTAHKDVDFISQLRKPSSPVKAMKGATVPKPFNLSKGSRRKEEGPGAYVSMAEQIEQFQKRTPDRYHLRSRQSQERGPSPVKGDHLKLTQPHTPQLMTRQRARPPTVKSSADLEDEEVDKLHKFKFKALELNRKILQSAEELKKPAVKEPTVPEGFALQIEKRLQGRQASKKPEDGEEKPHSFKSQPLPRKILEGVVGLPVKRVLHPTVPESPAFALKKRVRVDRKVEEVRTHPPPVPHFGLPFQPRLPEKHHVEVCPFSFEERERERRVLKEKRLEEKRNEEVAPFKAQPLPHFDTVLLPEKKTLEPTKPEPFRLLLDERGAVKSSRWEQMVKEEQKQQEEAATFKARPNTVTHKEPFQPKKQERAAAAVEAFELLTERRAREPQEYERLASEKEALRALMEEGKRREEEQRQKEEVAMLRQEQVHKARPVRHYKPVDVKKSDVLLTVPHSPNFSDRFRL</sequence>
<evidence type="ECO:0000256" key="7">
    <source>
        <dbReference type="SAM" id="Coils"/>
    </source>
</evidence>
<evidence type="ECO:0000259" key="10">
    <source>
        <dbReference type="Pfam" id="PF12214"/>
    </source>
</evidence>
<organism evidence="11 12">
    <name type="scientific">Scophthalmus maximus</name>
    <name type="common">Turbot</name>
    <name type="synonym">Psetta maxima</name>
    <dbReference type="NCBI Taxonomy" id="52904"/>
    <lineage>
        <taxon>Eukaryota</taxon>
        <taxon>Metazoa</taxon>
        <taxon>Chordata</taxon>
        <taxon>Craniata</taxon>
        <taxon>Vertebrata</taxon>
        <taxon>Euteleostomi</taxon>
        <taxon>Actinopterygii</taxon>
        <taxon>Neopterygii</taxon>
        <taxon>Teleostei</taxon>
        <taxon>Neoteleostei</taxon>
        <taxon>Acanthomorphata</taxon>
        <taxon>Carangaria</taxon>
        <taxon>Pleuronectiformes</taxon>
        <taxon>Pleuronectoidei</taxon>
        <taxon>Scophthalmidae</taxon>
        <taxon>Scophthalmus</taxon>
    </lineage>
</organism>
<dbReference type="Ensembl" id="ENSSMAT00000046799.1">
    <property type="protein sequence ID" value="ENSSMAP00000068252.1"/>
    <property type="gene ID" value="ENSSMAG00000033237.1"/>
</dbReference>
<dbReference type="InterPro" id="IPR009675">
    <property type="entry name" value="TPX2_fam"/>
</dbReference>
<dbReference type="GO" id="GO:0005819">
    <property type="term" value="C:spindle"/>
    <property type="evidence" value="ECO:0007669"/>
    <property type="project" value="UniProtKB-SubCell"/>
</dbReference>
<evidence type="ECO:0000256" key="8">
    <source>
        <dbReference type="SAM" id="MobiDB-lite"/>
    </source>
</evidence>
<name>A0A8D3E8Z3_SCOMX</name>
<feature type="domain" description="TPX2 C-terminal" evidence="9">
    <location>
        <begin position="410"/>
        <end position="456"/>
    </location>
</feature>
<feature type="compositionally biased region" description="Basic and acidic residues" evidence="8">
    <location>
        <begin position="205"/>
        <end position="214"/>
    </location>
</feature>